<keyword evidence="1" id="KW-0732">Signal</keyword>
<evidence type="ECO:0000259" key="2">
    <source>
        <dbReference type="PROSITE" id="PS50835"/>
    </source>
</evidence>
<dbReference type="PANTHER" id="PTHR23279">
    <property type="entry name" value="DEFECTIVE PROBOSCIS EXTENSION RESPONSE DPR -RELATED"/>
    <property type="match status" value="1"/>
</dbReference>
<dbReference type="InterPro" id="IPR007110">
    <property type="entry name" value="Ig-like_dom"/>
</dbReference>
<dbReference type="SMART" id="SM00406">
    <property type="entry name" value="IGv"/>
    <property type="match status" value="2"/>
</dbReference>
<dbReference type="OrthoDB" id="190835at2759"/>
<dbReference type="Gene3D" id="2.60.40.10">
    <property type="entry name" value="Immunoglobulins"/>
    <property type="match status" value="2"/>
</dbReference>
<feature type="domain" description="Ig-like" evidence="2">
    <location>
        <begin position="200"/>
        <end position="292"/>
    </location>
</feature>
<dbReference type="SMART" id="SM00409">
    <property type="entry name" value="IG"/>
    <property type="match status" value="2"/>
</dbReference>
<keyword evidence="4" id="KW-1185">Reference proteome</keyword>
<dbReference type="GO" id="GO:0050808">
    <property type="term" value="P:synapse organization"/>
    <property type="evidence" value="ECO:0007669"/>
    <property type="project" value="TreeGrafter"/>
</dbReference>
<dbReference type="PROSITE" id="PS50835">
    <property type="entry name" value="IG_LIKE"/>
    <property type="match status" value="2"/>
</dbReference>
<organism evidence="3 4">
    <name type="scientific">Polypedilum vanderplanki</name>
    <name type="common">Sleeping chironomid midge</name>
    <dbReference type="NCBI Taxonomy" id="319348"/>
    <lineage>
        <taxon>Eukaryota</taxon>
        <taxon>Metazoa</taxon>
        <taxon>Ecdysozoa</taxon>
        <taxon>Arthropoda</taxon>
        <taxon>Hexapoda</taxon>
        <taxon>Insecta</taxon>
        <taxon>Pterygota</taxon>
        <taxon>Neoptera</taxon>
        <taxon>Endopterygota</taxon>
        <taxon>Diptera</taxon>
        <taxon>Nematocera</taxon>
        <taxon>Chironomoidea</taxon>
        <taxon>Chironomidae</taxon>
        <taxon>Chironominae</taxon>
        <taxon>Polypedilum</taxon>
        <taxon>Polypedilum</taxon>
    </lineage>
</organism>
<name>A0A9J6BUH1_POLVA</name>
<feature type="domain" description="Ig-like" evidence="2">
    <location>
        <begin position="97"/>
        <end position="194"/>
    </location>
</feature>
<feature type="signal peptide" evidence="1">
    <location>
        <begin position="1"/>
        <end position="32"/>
    </location>
</feature>
<evidence type="ECO:0000313" key="3">
    <source>
        <dbReference type="EMBL" id="KAG5673543.1"/>
    </source>
</evidence>
<dbReference type="PANTHER" id="PTHR23279:SF46">
    <property type="entry name" value="DEFECTIVE PROBOSCIS EXTENSION RESPONSE 10, ISOFORM A-RELATED"/>
    <property type="match status" value="1"/>
</dbReference>
<evidence type="ECO:0000313" key="4">
    <source>
        <dbReference type="Proteomes" id="UP001107558"/>
    </source>
</evidence>
<sequence length="382" mass="42481">MGYRSNKFLLNLWISIICILDMTNVNVGSVQSTISENSNFVHTTTASITSMIHSTGVAISEQSSIIGKISVTSTTTNYEILSDDTSGYTQATIISEPYFDAQTSKNVTGLVGKSAYLSCRVKNLGNKTVSWIRHRDIHILTVGSYTYTSDQRFQATHHKETDDWTLQIKWAQKRDSGVYECQISTQPVKSYFVNLNVVVPTARILGGPDLHFDKGSTINLTCTIKFSPEPPAYIFWYHLDEVISYDSLRGGVSVITEKGDITTSYLLIQNADLADSGRYSCSPSNAEAVEIRVHVLNGEHPEAMQTSSSCNSRYSSRFLTLISLLLVITLHNQMPIAKVSLTSSSSLFLFSFIIKTTLTTINSSTQFIERIRLKLLFINNKS</sequence>
<gene>
    <name evidence="3" type="ORF">PVAND_003583</name>
</gene>
<dbReference type="FunFam" id="2.60.40.10:FF:000533">
    <property type="entry name" value="Uncharacterized protein, isoform A"/>
    <property type="match status" value="1"/>
</dbReference>
<accession>A0A9J6BUH1</accession>
<dbReference type="FunFam" id="2.60.40.10:FF:000129">
    <property type="entry name" value="CLUMA_CG018772, isoform A"/>
    <property type="match status" value="1"/>
</dbReference>
<dbReference type="Pfam" id="PF13927">
    <property type="entry name" value="Ig_3"/>
    <property type="match status" value="1"/>
</dbReference>
<protein>
    <recommendedName>
        <fullName evidence="2">Ig-like domain-containing protein</fullName>
    </recommendedName>
</protein>
<proteinExistence type="predicted"/>
<feature type="chain" id="PRO_5039929957" description="Ig-like domain-containing protein" evidence="1">
    <location>
        <begin position="33"/>
        <end position="382"/>
    </location>
</feature>
<dbReference type="AlphaFoldDB" id="A0A9J6BUH1"/>
<reference evidence="3" key="1">
    <citation type="submission" date="2021-03" db="EMBL/GenBank/DDBJ databases">
        <title>Chromosome level genome of the anhydrobiotic midge Polypedilum vanderplanki.</title>
        <authorList>
            <person name="Yoshida Y."/>
            <person name="Kikawada T."/>
            <person name="Gusev O."/>
        </authorList>
    </citation>
    <scope>NUCLEOTIDE SEQUENCE</scope>
    <source>
        <strain evidence="3">NIAS01</strain>
        <tissue evidence="3">Whole body or cell culture</tissue>
    </source>
</reference>
<dbReference type="Pfam" id="PF07679">
    <property type="entry name" value="I-set"/>
    <property type="match status" value="1"/>
</dbReference>
<dbReference type="SMART" id="SM00408">
    <property type="entry name" value="IGc2"/>
    <property type="match status" value="2"/>
</dbReference>
<dbReference type="InterPro" id="IPR013098">
    <property type="entry name" value="Ig_I-set"/>
</dbReference>
<dbReference type="InterPro" id="IPR037448">
    <property type="entry name" value="Zig-8"/>
</dbReference>
<dbReference type="InterPro" id="IPR013783">
    <property type="entry name" value="Ig-like_fold"/>
</dbReference>
<dbReference type="SUPFAM" id="SSF48726">
    <property type="entry name" value="Immunoglobulin"/>
    <property type="match status" value="2"/>
</dbReference>
<dbReference type="Proteomes" id="UP001107558">
    <property type="component" value="Chromosome 3"/>
</dbReference>
<dbReference type="InterPro" id="IPR013106">
    <property type="entry name" value="Ig_V-set"/>
</dbReference>
<evidence type="ECO:0000256" key="1">
    <source>
        <dbReference type="SAM" id="SignalP"/>
    </source>
</evidence>
<dbReference type="InterPro" id="IPR003599">
    <property type="entry name" value="Ig_sub"/>
</dbReference>
<dbReference type="InterPro" id="IPR036179">
    <property type="entry name" value="Ig-like_dom_sf"/>
</dbReference>
<dbReference type="EMBL" id="JADBJN010000003">
    <property type="protein sequence ID" value="KAG5673543.1"/>
    <property type="molecule type" value="Genomic_DNA"/>
</dbReference>
<comment type="caution">
    <text evidence="3">The sequence shown here is derived from an EMBL/GenBank/DDBJ whole genome shotgun (WGS) entry which is preliminary data.</text>
</comment>
<dbReference type="CDD" id="cd00096">
    <property type="entry name" value="Ig"/>
    <property type="match status" value="1"/>
</dbReference>
<dbReference type="InterPro" id="IPR003598">
    <property type="entry name" value="Ig_sub2"/>
</dbReference>
<dbReference type="CDD" id="cd00099">
    <property type="entry name" value="IgV"/>
    <property type="match status" value="1"/>
</dbReference>
<dbReference type="GO" id="GO:0032589">
    <property type="term" value="C:neuron projection membrane"/>
    <property type="evidence" value="ECO:0007669"/>
    <property type="project" value="TreeGrafter"/>
</dbReference>